<keyword evidence="3" id="KW-0786">Thiamine pyrophosphate</keyword>
<dbReference type="NCBIfam" id="NF006667">
    <property type="entry name" value="PRK09212.1"/>
    <property type="match status" value="1"/>
</dbReference>
<dbReference type="InterPro" id="IPR009014">
    <property type="entry name" value="Transketo_C/PFOR_II"/>
</dbReference>
<dbReference type="InterPro" id="IPR005475">
    <property type="entry name" value="Transketolase-like_Pyr-bd"/>
</dbReference>
<dbReference type="Proteomes" id="UP000254889">
    <property type="component" value="Chromosome"/>
</dbReference>
<dbReference type="FunFam" id="3.40.50.920:FF:000001">
    <property type="entry name" value="Pyruvate dehydrogenase E1 beta subunit"/>
    <property type="match status" value="1"/>
</dbReference>
<dbReference type="KEGG" id="ptaw:DW352_20985"/>
<evidence type="ECO:0000256" key="2">
    <source>
        <dbReference type="ARBA" id="ARBA00023002"/>
    </source>
</evidence>
<accession>A0A346A0T1</accession>
<dbReference type="AlphaFoldDB" id="A0A346A0T1"/>
<dbReference type="InterPro" id="IPR033248">
    <property type="entry name" value="Transketolase_C"/>
</dbReference>
<keyword evidence="2" id="KW-0560">Oxidoreductase</keyword>
<comment type="cofactor">
    <cofactor evidence="1">
        <name>thiamine diphosphate</name>
        <dbReference type="ChEBI" id="CHEBI:58937"/>
    </cofactor>
</comment>
<evidence type="ECO:0000256" key="3">
    <source>
        <dbReference type="ARBA" id="ARBA00023052"/>
    </source>
</evidence>
<gene>
    <name evidence="5" type="ORF">DW352_20985</name>
</gene>
<dbReference type="SUPFAM" id="SSF52922">
    <property type="entry name" value="TK C-terminal domain-like"/>
    <property type="match status" value="1"/>
</dbReference>
<evidence type="ECO:0000256" key="1">
    <source>
        <dbReference type="ARBA" id="ARBA00001964"/>
    </source>
</evidence>
<feature type="domain" description="Transketolase-like pyrimidine-binding" evidence="4">
    <location>
        <begin position="4"/>
        <end position="179"/>
    </location>
</feature>
<dbReference type="Gene3D" id="3.40.50.970">
    <property type="match status" value="1"/>
</dbReference>
<dbReference type="SUPFAM" id="SSF52518">
    <property type="entry name" value="Thiamin diphosphate-binding fold (THDP-binding)"/>
    <property type="match status" value="1"/>
</dbReference>
<dbReference type="InterPro" id="IPR029061">
    <property type="entry name" value="THDP-binding"/>
</dbReference>
<dbReference type="RefSeq" id="WP_115693157.1">
    <property type="nucleotide sequence ID" value="NZ_CP031417.1"/>
</dbReference>
<reference evidence="5 6" key="1">
    <citation type="submission" date="2018-07" db="EMBL/GenBank/DDBJ databases">
        <authorList>
            <person name="Quirk P.G."/>
            <person name="Krulwich T.A."/>
        </authorList>
    </citation>
    <scope>NUCLEOTIDE SEQUENCE [LARGE SCALE GENOMIC DNA]</scope>
    <source>
        <strain evidence="5 6">CC-BB4</strain>
    </source>
</reference>
<keyword evidence="6" id="KW-1185">Reference proteome</keyword>
<evidence type="ECO:0000259" key="4">
    <source>
        <dbReference type="SMART" id="SM00861"/>
    </source>
</evidence>
<dbReference type="Gene3D" id="3.40.50.920">
    <property type="match status" value="1"/>
</dbReference>
<protein>
    <submittedName>
        <fullName evidence="5">Alpha-ketoacid dehydrogenase subunit beta</fullName>
    </submittedName>
</protein>
<dbReference type="CDD" id="cd07036">
    <property type="entry name" value="TPP_PYR_E1-PDHc-beta_like"/>
    <property type="match status" value="1"/>
</dbReference>
<dbReference type="Pfam" id="PF02780">
    <property type="entry name" value="Transketolase_C"/>
    <property type="match status" value="1"/>
</dbReference>
<dbReference type="GO" id="GO:0016491">
    <property type="term" value="F:oxidoreductase activity"/>
    <property type="evidence" value="ECO:0007669"/>
    <property type="project" value="UniProtKB-KW"/>
</dbReference>
<dbReference type="FunFam" id="3.40.50.970:FF:000001">
    <property type="entry name" value="Pyruvate dehydrogenase E1 beta subunit"/>
    <property type="match status" value="1"/>
</dbReference>
<dbReference type="SMART" id="SM00861">
    <property type="entry name" value="Transket_pyr"/>
    <property type="match status" value="1"/>
</dbReference>
<sequence>MPEITYRDAVIRGIAQEMSRDEDVVFLGEDVAKAGGVFKATVGLYEQFGPLRVRDTPISEQAILGAAMGAAMTGLKPIAEIMFSDFIAVCFDYIANEFPKSRYMSNGQTKCPLVVRTGNGAGSRFGAQHSQSVENWCMMIPGLKVVAPSSPRDVIGLLAAAVRDPDPVIFFEHKSLYATKGEVPDGEIVDTLGTAKVLRPGKDATILALALMVPRALAAAEKLQAEHGIDCEVVDVRSLVPLDTQTILGSVAKTHRLFTVEENPRLCGWGAEIVSIVADEAFYDLDGPPVRITTPHIPLPAADNLEDIVLPTVDRIVETVKRSLNS</sequence>
<evidence type="ECO:0000313" key="5">
    <source>
        <dbReference type="EMBL" id="AXK82778.1"/>
    </source>
</evidence>
<organism evidence="5 6">
    <name type="scientific">Pseudolabrys taiwanensis</name>
    <dbReference type="NCBI Taxonomy" id="331696"/>
    <lineage>
        <taxon>Bacteria</taxon>
        <taxon>Pseudomonadati</taxon>
        <taxon>Pseudomonadota</taxon>
        <taxon>Alphaproteobacteria</taxon>
        <taxon>Hyphomicrobiales</taxon>
        <taxon>Xanthobacteraceae</taxon>
        <taxon>Pseudolabrys</taxon>
    </lineage>
</organism>
<dbReference type="Pfam" id="PF02779">
    <property type="entry name" value="Transket_pyr"/>
    <property type="match status" value="1"/>
</dbReference>
<evidence type="ECO:0000313" key="6">
    <source>
        <dbReference type="Proteomes" id="UP000254889"/>
    </source>
</evidence>
<dbReference type="EMBL" id="CP031417">
    <property type="protein sequence ID" value="AXK82778.1"/>
    <property type="molecule type" value="Genomic_DNA"/>
</dbReference>
<dbReference type="OrthoDB" id="9780894at2"/>
<proteinExistence type="predicted"/>
<dbReference type="PANTHER" id="PTHR43257">
    <property type="entry name" value="PYRUVATE DEHYDROGENASE E1 COMPONENT BETA SUBUNIT"/>
    <property type="match status" value="1"/>
</dbReference>
<dbReference type="PANTHER" id="PTHR43257:SF2">
    <property type="entry name" value="PYRUVATE DEHYDROGENASE E1 COMPONENT SUBUNIT BETA"/>
    <property type="match status" value="1"/>
</dbReference>
<name>A0A346A0T1_9HYPH</name>